<dbReference type="PANTHER" id="PTHR35040">
    <property type="match status" value="1"/>
</dbReference>
<dbReference type="PANTHER" id="PTHR35040:SF9">
    <property type="entry name" value="4-LIKE CELL SURFACE PROTEIN, PUTATIVE (AFU_ORTHOLOGUE AFUA_4G14080)-RELATED"/>
    <property type="match status" value="1"/>
</dbReference>
<protein>
    <submittedName>
        <fullName evidence="1">Uncharacterized protein</fullName>
    </submittedName>
</protein>
<reference evidence="1 2" key="1">
    <citation type="submission" date="2023-08" db="EMBL/GenBank/DDBJ databases">
        <title>Black Yeasts Isolated from many extreme environments.</title>
        <authorList>
            <person name="Coleine C."/>
            <person name="Stajich J.E."/>
            <person name="Selbmann L."/>
        </authorList>
    </citation>
    <scope>NUCLEOTIDE SEQUENCE [LARGE SCALE GENOMIC DNA]</scope>
    <source>
        <strain evidence="1 2">CCFEE 5935</strain>
    </source>
</reference>
<name>A0AAV9PAK3_9PEZI</name>
<evidence type="ECO:0000313" key="1">
    <source>
        <dbReference type="EMBL" id="KAK5170098.1"/>
    </source>
</evidence>
<gene>
    <name evidence="1" type="ORF">LTR77_004682</name>
</gene>
<organism evidence="1 2">
    <name type="scientific">Saxophila tyrrhenica</name>
    <dbReference type="NCBI Taxonomy" id="1690608"/>
    <lineage>
        <taxon>Eukaryota</taxon>
        <taxon>Fungi</taxon>
        <taxon>Dikarya</taxon>
        <taxon>Ascomycota</taxon>
        <taxon>Pezizomycotina</taxon>
        <taxon>Dothideomycetes</taxon>
        <taxon>Dothideomycetidae</taxon>
        <taxon>Mycosphaerellales</taxon>
        <taxon>Extremaceae</taxon>
        <taxon>Saxophila</taxon>
    </lineage>
</organism>
<dbReference type="Pfam" id="PF12138">
    <property type="entry name" value="Spherulin4"/>
    <property type="match status" value="1"/>
</dbReference>
<dbReference type="RefSeq" id="XP_064659296.1">
    <property type="nucleotide sequence ID" value="XM_064801935.1"/>
</dbReference>
<sequence>MANIFTRLIPGKGHNSVPQGGTRSTVVVPLYIYPLSEETYAPLYAAPSISIRSHPELRFLVILNPNSGPGAPPWWPDPGYVREIPRLNAHANVTTLGYVRIDYCKRSQGDVVDDIRAYGRWAADEQHPGTLVRGIFFDETPNHYTGQAARYLEEISREVRTATGIDVPRLVMHNPGTSPDQRLTSLSKPDVTAVCEESLEKYRSYTVQQQTSLRALPRTQRCIIMHTVPQSQIPTLVRELSREAAYLFITELGTGVYYQKWGSGWEGFVRSMAQLGA</sequence>
<dbReference type="GeneID" id="89926027"/>
<dbReference type="AlphaFoldDB" id="A0AAV9PAK3"/>
<keyword evidence="2" id="KW-1185">Reference proteome</keyword>
<evidence type="ECO:0000313" key="2">
    <source>
        <dbReference type="Proteomes" id="UP001337655"/>
    </source>
</evidence>
<accession>A0AAV9PAK3</accession>
<dbReference type="EMBL" id="JAVRRT010000007">
    <property type="protein sequence ID" value="KAK5170098.1"/>
    <property type="molecule type" value="Genomic_DNA"/>
</dbReference>
<dbReference type="InterPro" id="IPR021986">
    <property type="entry name" value="Spherulin4"/>
</dbReference>
<comment type="caution">
    <text evidence="1">The sequence shown here is derived from an EMBL/GenBank/DDBJ whole genome shotgun (WGS) entry which is preliminary data.</text>
</comment>
<proteinExistence type="predicted"/>
<dbReference type="Proteomes" id="UP001337655">
    <property type="component" value="Unassembled WGS sequence"/>
</dbReference>